<sequence>MVATAALFCLLAGIACAEPVTLIFAGDIMLADGPGRSIAGGGDPLAPFAGTLAQADYRIANLECPVATGGQPHASKIVTFRAEPQTLSVLRGRFDAVSLANNHSGDYGHAAFVETMAHLDEAGITFFGGGRNLAEAHRPLWIEKHGLRIAVLGYNEFKPRAFEAGSDWPGVAWSEDDQVIADIRAAKAAGADLVIPFMHWGWEKETRPTERQKTFARRMIDEGATLVVGGHPHVTQGAEIYNGKPIIYSLGNFVFDGFDYPEAQRGWLLRVKLDKAGVLSWETLAAQIDDAGTPHPACRTRALQASQSFAGKGLTEPHHVQHSAGVEVVDILPWHFPW</sequence>
<proteinExistence type="inferred from homology"/>
<evidence type="ECO:0000313" key="5">
    <source>
        <dbReference type="Proteomes" id="UP000808146"/>
    </source>
</evidence>
<dbReference type="InterPro" id="IPR019079">
    <property type="entry name" value="Capsule_synth_CapA"/>
</dbReference>
<dbReference type="SUPFAM" id="SSF56300">
    <property type="entry name" value="Metallo-dependent phosphatases"/>
    <property type="match status" value="1"/>
</dbReference>
<dbReference type="InterPro" id="IPR052169">
    <property type="entry name" value="CW_Biosynth-Accessory"/>
</dbReference>
<dbReference type="Gene3D" id="3.60.21.10">
    <property type="match status" value="1"/>
</dbReference>
<comment type="similarity">
    <text evidence="1">Belongs to the CapA family.</text>
</comment>
<evidence type="ECO:0000256" key="2">
    <source>
        <dbReference type="SAM" id="SignalP"/>
    </source>
</evidence>
<dbReference type="InterPro" id="IPR029052">
    <property type="entry name" value="Metallo-depent_PP-like"/>
</dbReference>
<dbReference type="SMART" id="SM00854">
    <property type="entry name" value="PGA_cap"/>
    <property type="match status" value="1"/>
</dbReference>
<reference evidence="5" key="1">
    <citation type="journal article" date="2021" name="Nat. Commun.">
        <title>Connecting structure to function with the recovery of over 1000 high-quality metagenome-assembled genomes from activated sludge using long-read sequencing.</title>
        <authorList>
            <person name="Singleton C.M."/>
            <person name="Petriglieri F."/>
            <person name="Kristensen J.M."/>
            <person name="Kirkegaard R.H."/>
            <person name="Michaelsen T.Y."/>
            <person name="Andersen M.H."/>
            <person name="Kondrotaite Z."/>
            <person name="Karst S.M."/>
            <person name="Dueholm M.S."/>
            <person name="Nielsen P.H."/>
            <person name="Albertsen M."/>
        </authorList>
    </citation>
    <scope>NUCLEOTIDE SEQUENCE [LARGE SCALE GENOMIC DNA]</scope>
</reference>
<protein>
    <submittedName>
        <fullName evidence="4">CapA family protein</fullName>
    </submittedName>
</protein>
<dbReference type="CDD" id="cd07381">
    <property type="entry name" value="MPP_CapA"/>
    <property type="match status" value="1"/>
</dbReference>
<name>A0A9D7LSD2_9RHOO</name>
<feature type="domain" description="Capsule synthesis protein CapA" evidence="3">
    <location>
        <begin position="21"/>
        <end position="257"/>
    </location>
</feature>
<evidence type="ECO:0000259" key="3">
    <source>
        <dbReference type="SMART" id="SM00854"/>
    </source>
</evidence>
<evidence type="ECO:0000313" key="4">
    <source>
        <dbReference type="EMBL" id="MBK8891165.1"/>
    </source>
</evidence>
<comment type="caution">
    <text evidence="4">The sequence shown here is derived from an EMBL/GenBank/DDBJ whole genome shotgun (WGS) entry which is preliminary data.</text>
</comment>
<feature type="chain" id="PRO_5038570881" evidence="2">
    <location>
        <begin position="18"/>
        <end position="338"/>
    </location>
</feature>
<feature type="signal peptide" evidence="2">
    <location>
        <begin position="1"/>
        <end position="17"/>
    </location>
</feature>
<gene>
    <name evidence="4" type="ORF">IPN75_12745</name>
</gene>
<dbReference type="PANTHER" id="PTHR33393">
    <property type="entry name" value="POLYGLUTAMINE SYNTHESIS ACCESSORY PROTEIN RV0574C-RELATED"/>
    <property type="match status" value="1"/>
</dbReference>
<organism evidence="4 5">
    <name type="scientific">Candidatus Dechloromonas phosphorivorans</name>
    <dbReference type="NCBI Taxonomy" id="2899244"/>
    <lineage>
        <taxon>Bacteria</taxon>
        <taxon>Pseudomonadati</taxon>
        <taxon>Pseudomonadota</taxon>
        <taxon>Betaproteobacteria</taxon>
        <taxon>Rhodocyclales</taxon>
        <taxon>Azonexaceae</taxon>
        <taxon>Dechloromonas</taxon>
    </lineage>
</organism>
<dbReference type="EMBL" id="JADKBR010000017">
    <property type="protein sequence ID" value="MBK8891165.1"/>
    <property type="molecule type" value="Genomic_DNA"/>
</dbReference>
<dbReference type="AlphaFoldDB" id="A0A9D7LSD2"/>
<accession>A0A9D7LSD2</accession>
<dbReference type="Pfam" id="PF09587">
    <property type="entry name" value="PGA_cap"/>
    <property type="match status" value="1"/>
</dbReference>
<dbReference type="PANTHER" id="PTHR33393:SF13">
    <property type="entry name" value="PGA BIOSYNTHESIS PROTEIN CAPA"/>
    <property type="match status" value="1"/>
</dbReference>
<evidence type="ECO:0000256" key="1">
    <source>
        <dbReference type="ARBA" id="ARBA00005662"/>
    </source>
</evidence>
<dbReference type="Proteomes" id="UP000808146">
    <property type="component" value="Unassembled WGS sequence"/>
</dbReference>
<keyword evidence="2" id="KW-0732">Signal</keyword>